<dbReference type="PANTHER" id="PTHR42751:SF1">
    <property type="entry name" value="CATION_PROTON ANTIPORTER YBAL-RELATED"/>
    <property type="match status" value="1"/>
</dbReference>
<dbReference type="InterPro" id="IPR038770">
    <property type="entry name" value="Na+/solute_symporter_sf"/>
</dbReference>
<evidence type="ECO:0000256" key="3">
    <source>
        <dbReference type="ARBA" id="ARBA00022448"/>
    </source>
</evidence>
<dbReference type="NCBIfam" id="NF007950">
    <property type="entry name" value="PRK10669.1"/>
    <property type="match status" value="1"/>
</dbReference>
<gene>
    <name evidence="10" type="ORF">K8W01_01140</name>
</gene>
<evidence type="ECO:0000256" key="7">
    <source>
        <dbReference type="SAM" id="MobiDB-lite"/>
    </source>
</evidence>
<feature type="transmembrane region" description="Helical" evidence="8">
    <location>
        <begin position="282"/>
        <end position="300"/>
    </location>
</feature>
<evidence type="ECO:0000256" key="2">
    <source>
        <dbReference type="ARBA" id="ARBA00005551"/>
    </source>
</evidence>
<reference evidence="10" key="2">
    <citation type="submission" date="2021-09" db="EMBL/GenBank/DDBJ databases">
        <authorList>
            <person name="Gilroy R."/>
        </authorList>
    </citation>
    <scope>NUCLEOTIDE SEQUENCE</scope>
    <source>
        <strain evidence="10">316</strain>
    </source>
</reference>
<feature type="transmembrane region" description="Helical" evidence="8">
    <location>
        <begin position="148"/>
        <end position="172"/>
    </location>
</feature>
<evidence type="ECO:0000256" key="4">
    <source>
        <dbReference type="ARBA" id="ARBA00022692"/>
    </source>
</evidence>
<keyword evidence="5 8" id="KW-1133">Transmembrane helix</keyword>
<feature type="domain" description="RCK N-terminal" evidence="9">
    <location>
        <begin position="429"/>
        <end position="546"/>
    </location>
</feature>
<evidence type="ECO:0000259" key="9">
    <source>
        <dbReference type="PROSITE" id="PS51201"/>
    </source>
</evidence>
<feature type="transmembrane region" description="Helical" evidence="8">
    <location>
        <begin position="89"/>
        <end position="110"/>
    </location>
</feature>
<dbReference type="GO" id="GO:1902600">
    <property type="term" value="P:proton transmembrane transport"/>
    <property type="evidence" value="ECO:0007669"/>
    <property type="project" value="InterPro"/>
</dbReference>
<feature type="transmembrane region" description="Helical" evidence="8">
    <location>
        <begin position="192"/>
        <end position="212"/>
    </location>
</feature>
<dbReference type="PROSITE" id="PS51201">
    <property type="entry name" value="RCK_N"/>
    <property type="match status" value="1"/>
</dbReference>
<organism evidence="10 11">
    <name type="scientific">Methylorubrum populi</name>
    <dbReference type="NCBI Taxonomy" id="223967"/>
    <lineage>
        <taxon>Bacteria</taxon>
        <taxon>Pseudomonadati</taxon>
        <taxon>Pseudomonadota</taxon>
        <taxon>Alphaproteobacteria</taxon>
        <taxon>Hyphomicrobiales</taxon>
        <taxon>Methylobacteriaceae</taxon>
        <taxon>Methylorubrum</taxon>
    </lineage>
</organism>
<dbReference type="Gene3D" id="1.20.1530.20">
    <property type="match status" value="1"/>
</dbReference>
<comment type="caution">
    <text evidence="10">The sequence shown here is derived from an EMBL/GenBank/DDBJ whole genome shotgun (WGS) entry which is preliminary data.</text>
</comment>
<feature type="transmembrane region" description="Helical" evidence="8">
    <location>
        <begin position="233"/>
        <end position="262"/>
    </location>
</feature>
<dbReference type="InterPro" id="IPR006153">
    <property type="entry name" value="Cation/H_exchanger_TM"/>
</dbReference>
<feature type="transmembrane region" description="Helical" evidence="8">
    <location>
        <begin position="375"/>
        <end position="393"/>
    </location>
</feature>
<feature type="transmembrane region" description="Helical" evidence="8">
    <location>
        <begin position="312"/>
        <end position="335"/>
    </location>
</feature>
<dbReference type="EMBL" id="DYYG01000005">
    <property type="protein sequence ID" value="HJE22252.1"/>
    <property type="molecule type" value="Genomic_DNA"/>
</dbReference>
<evidence type="ECO:0000256" key="8">
    <source>
        <dbReference type="SAM" id="Phobius"/>
    </source>
</evidence>
<dbReference type="Pfam" id="PF02254">
    <property type="entry name" value="TrkA_N"/>
    <property type="match status" value="1"/>
</dbReference>
<feature type="transmembrane region" description="Helical" evidence="8">
    <location>
        <begin position="63"/>
        <end position="82"/>
    </location>
</feature>
<proteinExistence type="inferred from homology"/>
<comment type="similarity">
    <text evidence="2">Belongs to the monovalent cation:proton antiporter 2 (CPA2) transporter (TC 2.A.37) family.</text>
</comment>
<dbReference type="GO" id="GO:0006813">
    <property type="term" value="P:potassium ion transport"/>
    <property type="evidence" value="ECO:0007669"/>
    <property type="project" value="InterPro"/>
</dbReference>
<accession>A0A921JDJ6</accession>
<feature type="transmembrane region" description="Helical" evidence="8">
    <location>
        <begin position="33"/>
        <end position="51"/>
    </location>
</feature>
<dbReference type="InterPro" id="IPR036291">
    <property type="entry name" value="NAD(P)-bd_dom_sf"/>
</dbReference>
<evidence type="ECO:0000256" key="5">
    <source>
        <dbReference type="ARBA" id="ARBA00022989"/>
    </source>
</evidence>
<keyword evidence="4 8" id="KW-0812">Transmembrane</keyword>
<reference evidence="10" key="1">
    <citation type="journal article" date="2021" name="PeerJ">
        <title>Extensive microbial diversity within the chicken gut microbiome revealed by metagenomics and culture.</title>
        <authorList>
            <person name="Gilroy R."/>
            <person name="Ravi A."/>
            <person name="Getino M."/>
            <person name="Pursley I."/>
            <person name="Horton D.L."/>
            <person name="Alikhan N.F."/>
            <person name="Baker D."/>
            <person name="Gharbi K."/>
            <person name="Hall N."/>
            <person name="Watson M."/>
            <person name="Adriaenssens E.M."/>
            <person name="Foster-Nyarko E."/>
            <person name="Jarju S."/>
            <person name="Secka A."/>
            <person name="Antonio M."/>
            <person name="Oren A."/>
            <person name="Chaudhuri R.R."/>
            <person name="La Ragione R."/>
            <person name="Hildebrand F."/>
            <person name="Pallen M.J."/>
        </authorList>
    </citation>
    <scope>NUCLEOTIDE SEQUENCE</scope>
    <source>
        <strain evidence="10">316</strain>
    </source>
</reference>
<dbReference type="PANTHER" id="PTHR42751">
    <property type="entry name" value="SODIUM/HYDROGEN EXCHANGER FAMILY/TRKA DOMAIN PROTEIN"/>
    <property type="match status" value="1"/>
</dbReference>
<evidence type="ECO:0000256" key="6">
    <source>
        <dbReference type="ARBA" id="ARBA00023136"/>
    </source>
</evidence>
<evidence type="ECO:0000313" key="10">
    <source>
        <dbReference type="EMBL" id="HJE22252.1"/>
    </source>
</evidence>
<evidence type="ECO:0000313" key="11">
    <source>
        <dbReference type="Proteomes" id="UP000742631"/>
    </source>
</evidence>
<dbReference type="SUPFAM" id="SSF51735">
    <property type="entry name" value="NAD(P)-binding Rossmann-fold domains"/>
    <property type="match status" value="1"/>
</dbReference>
<keyword evidence="3" id="KW-0813">Transport</keyword>
<feature type="transmembrane region" description="Helical" evidence="8">
    <location>
        <begin position="341"/>
        <end position="363"/>
    </location>
</feature>
<feature type="region of interest" description="Disordered" evidence="7">
    <location>
        <begin position="574"/>
        <end position="604"/>
    </location>
</feature>
<name>A0A921JDJ6_9HYPH</name>
<dbReference type="GO" id="GO:0015297">
    <property type="term" value="F:antiporter activity"/>
    <property type="evidence" value="ECO:0007669"/>
    <property type="project" value="InterPro"/>
</dbReference>
<dbReference type="AlphaFoldDB" id="A0A921JDJ6"/>
<keyword evidence="6 8" id="KW-0472">Membrane</keyword>
<dbReference type="Pfam" id="PF00999">
    <property type="entry name" value="Na_H_Exchanger"/>
    <property type="match status" value="1"/>
</dbReference>
<dbReference type="Gene3D" id="3.40.50.720">
    <property type="entry name" value="NAD(P)-binding Rossmann-like Domain"/>
    <property type="match status" value="1"/>
</dbReference>
<dbReference type="Proteomes" id="UP000742631">
    <property type="component" value="Unassembled WGS sequence"/>
</dbReference>
<dbReference type="InterPro" id="IPR003148">
    <property type="entry name" value="RCK_N"/>
</dbReference>
<sequence>MHHATGLISIIALGLACAFLGGMLAQRIRLPPLVGYLVAGIAIGPFTPGFVGDPALASQLAELGVILLMFGVGLHFSIGDLLTVRAIALPGAIVQIGVATAMGAGLAWAFGWGAGAGLVFGLALSVASTVVLLRALEGQGLLDTDKGRIAVGWLIVEDLAMVVALVLLPALAPSLGGEAMSGSAQHGASAGLWVTLGLTLAKVSVFVAVMLVGGRRLVPYLLGLAARTGSRELFTLAVLASAVGIAFASSELFGVSFALGAFFAGMVLAESDLSHQAAADSLPLQDAFAVLFFVSVGMLFDPGIVLRAPLSILGVVGVIVLGKSLAAVAIVLAFGHPVGTALTIAASLAQIGEFSFILAGLGIALKLLPEEGRDLILGGALLSITLNPLFFVLSDRVSRWLGERPELRRRLERRSPAPPPLNNAAEGLRDHAVIIGYGRVGSAIGQALQDWNLPFVVVERDRRRVEDLRAQGVPAVFGDATAPGILDAADIACARLVVVATPDPHQARRLLAKARATNPGIDSVVRTHSETERRKLEEDGVGLVLMAERELALGMMTYALRSLGVREGEARLFVDSSRSESRTSPVTEPEQPAPELRQRRDDAE</sequence>
<protein>
    <submittedName>
        <fullName evidence="10">Kef family K(+) transporter</fullName>
    </submittedName>
</protein>
<feature type="transmembrane region" description="Helical" evidence="8">
    <location>
        <begin position="116"/>
        <end position="136"/>
    </location>
</feature>
<dbReference type="GO" id="GO:0016020">
    <property type="term" value="C:membrane"/>
    <property type="evidence" value="ECO:0007669"/>
    <property type="project" value="UniProtKB-SubCell"/>
</dbReference>
<comment type="subcellular location">
    <subcellularLocation>
        <location evidence="1">Membrane</location>
        <topology evidence="1">Multi-pass membrane protein</topology>
    </subcellularLocation>
</comment>
<evidence type="ECO:0000256" key="1">
    <source>
        <dbReference type="ARBA" id="ARBA00004141"/>
    </source>
</evidence>
<feature type="transmembrane region" description="Helical" evidence="8">
    <location>
        <begin position="6"/>
        <end position="26"/>
    </location>
</feature>